<dbReference type="InterPro" id="IPR043151">
    <property type="entry name" value="BAH_sf"/>
</dbReference>
<dbReference type="GeneTree" id="ENSGT00390000003967"/>
<reference evidence="3" key="2">
    <citation type="submission" date="2025-09" db="UniProtKB">
        <authorList>
            <consortium name="Ensembl"/>
        </authorList>
    </citation>
    <scope>IDENTIFICATION</scope>
</reference>
<dbReference type="GO" id="GO:0045892">
    <property type="term" value="P:negative regulation of DNA-templated transcription"/>
    <property type="evidence" value="ECO:0007669"/>
    <property type="project" value="TreeGrafter"/>
</dbReference>
<feature type="region of interest" description="Disordered" evidence="1">
    <location>
        <begin position="67"/>
        <end position="96"/>
    </location>
</feature>
<dbReference type="InterPro" id="IPR053032">
    <property type="entry name" value="BAH_domain-containing"/>
</dbReference>
<dbReference type="GO" id="GO:0003682">
    <property type="term" value="F:chromatin binding"/>
    <property type="evidence" value="ECO:0007669"/>
    <property type="project" value="InterPro"/>
</dbReference>
<organism evidence="3 4">
    <name type="scientific">Eptatretus burgeri</name>
    <name type="common">Inshore hagfish</name>
    <dbReference type="NCBI Taxonomy" id="7764"/>
    <lineage>
        <taxon>Eukaryota</taxon>
        <taxon>Metazoa</taxon>
        <taxon>Chordata</taxon>
        <taxon>Craniata</taxon>
        <taxon>Vertebrata</taxon>
        <taxon>Cyclostomata</taxon>
        <taxon>Myxini</taxon>
        <taxon>Myxiniformes</taxon>
        <taxon>Myxinidae</taxon>
        <taxon>Eptatretinae</taxon>
        <taxon>Eptatretus</taxon>
    </lineage>
</organism>
<dbReference type="Ensembl" id="ENSEBUT00000026618.1">
    <property type="protein sequence ID" value="ENSEBUP00000026042.1"/>
    <property type="gene ID" value="ENSEBUG00000016050.1"/>
</dbReference>
<dbReference type="GO" id="GO:0000976">
    <property type="term" value="F:transcription cis-regulatory region binding"/>
    <property type="evidence" value="ECO:0007669"/>
    <property type="project" value="TreeGrafter"/>
</dbReference>
<evidence type="ECO:0000259" key="2">
    <source>
        <dbReference type="PROSITE" id="PS51038"/>
    </source>
</evidence>
<evidence type="ECO:0000313" key="4">
    <source>
        <dbReference type="Proteomes" id="UP000694388"/>
    </source>
</evidence>
<dbReference type="PANTHER" id="PTHR46576:SF1">
    <property type="entry name" value="BROMO ADJACENT HOMOLOGY DOMAIN-CONTAINING 1 PROTEIN"/>
    <property type="match status" value="1"/>
</dbReference>
<name>A0A8C4R6G4_EPTBU</name>
<dbReference type="GO" id="GO:0005677">
    <property type="term" value="C:chromatin silencing complex"/>
    <property type="evidence" value="ECO:0007669"/>
    <property type="project" value="TreeGrafter"/>
</dbReference>
<dbReference type="PROSITE" id="PS51038">
    <property type="entry name" value="BAH"/>
    <property type="match status" value="1"/>
</dbReference>
<protein>
    <recommendedName>
        <fullName evidence="2">BAH domain-containing protein</fullName>
    </recommendedName>
</protein>
<feature type="region of interest" description="Disordered" evidence="1">
    <location>
        <begin position="193"/>
        <end position="227"/>
    </location>
</feature>
<dbReference type="Pfam" id="PF01426">
    <property type="entry name" value="BAH"/>
    <property type="match status" value="1"/>
</dbReference>
<keyword evidence="4" id="KW-1185">Reference proteome</keyword>
<feature type="domain" description="BAH" evidence="2">
    <location>
        <begin position="327"/>
        <end position="482"/>
    </location>
</feature>
<dbReference type="AlphaFoldDB" id="A0A8C4R6G4"/>
<dbReference type="Proteomes" id="UP000694388">
    <property type="component" value="Unplaced"/>
</dbReference>
<sequence length="483" mass="53088">MASPKPGNAICPRVIPPSPGAGRDWACEAGAAQAASPLSERHALACFSHQPLTATALAMGGALPPAALGGHAGDAPSPPRTRDRERWRAAANENRPDSLHVCTAPRKRRIASLNAEALMSAMLIREPGAPKRSKHTYGDAGQPCDAPGKVLRQRSAPCRRELAVPSLRSAASKAQGCAVAPRRNWRPTLIRRHCDDDDMDDGRRKDKRKGMVPRSNGLPAASRGGGDIADPSCSPRVCLVKLPPCQGLAPASPNTCNGKHLPWERPGRMNTGSCRKHFFPYAPSASRLRPTNGWLPVGPPYEKEVFVAGETNAVQRRCFRAVSRRDELIGERDCVLLRSGPRRKCMPYVAKVSALWEEPHTGELTMSLFWYYRPEHTQAGRNAAQHGENEIFASRHQDANSVACIEDKCFVLTYLEYCRFRAEEMRRRTKAIAGCGARNLVPPLLAYSRLAHQHLHHGVSSSLVFVCRRVYDFRLGRILKNPV</sequence>
<evidence type="ECO:0000256" key="1">
    <source>
        <dbReference type="SAM" id="MobiDB-lite"/>
    </source>
</evidence>
<proteinExistence type="predicted"/>
<feature type="region of interest" description="Disordered" evidence="1">
    <location>
        <begin position="129"/>
        <end position="149"/>
    </location>
</feature>
<dbReference type="GO" id="GO:0031507">
    <property type="term" value="P:heterochromatin formation"/>
    <property type="evidence" value="ECO:0007669"/>
    <property type="project" value="TreeGrafter"/>
</dbReference>
<dbReference type="SMART" id="SM00439">
    <property type="entry name" value="BAH"/>
    <property type="match status" value="1"/>
</dbReference>
<dbReference type="Gene3D" id="2.30.30.490">
    <property type="match status" value="1"/>
</dbReference>
<dbReference type="InterPro" id="IPR001025">
    <property type="entry name" value="BAH_dom"/>
</dbReference>
<evidence type="ECO:0000313" key="3">
    <source>
        <dbReference type="Ensembl" id="ENSEBUP00000026042.1"/>
    </source>
</evidence>
<feature type="compositionally biased region" description="Basic and acidic residues" evidence="1">
    <location>
        <begin position="80"/>
        <end position="96"/>
    </location>
</feature>
<reference evidence="3" key="1">
    <citation type="submission" date="2025-08" db="UniProtKB">
        <authorList>
            <consortium name="Ensembl"/>
        </authorList>
    </citation>
    <scope>IDENTIFICATION</scope>
</reference>
<dbReference type="PANTHER" id="PTHR46576">
    <property type="entry name" value="BROMO ADJACENT HOMOLOGY DOMAIN-CONTAINING 1 PROTEIN"/>
    <property type="match status" value="1"/>
</dbReference>
<accession>A0A8C4R6G4</accession>